<protein>
    <submittedName>
        <fullName evidence="2">WD40-like Beta Propeller Repeat</fullName>
    </submittedName>
</protein>
<evidence type="ECO:0000313" key="3">
    <source>
        <dbReference type="Proteomes" id="UP000198221"/>
    </source>
</evidence>
<dbReference type="SUPFAM" id="SSF82171">
    <property type="entry name" value="DPP6 N-terminal domain-like"/>
    <property type="match status" value="1"/>
</dbReference>
<dbReference type="Pfam" id="PF07676">
    <property type="entry name" value="PD40"/>
    <property type="match status" value="3"/>
</dbReference>
<accession>A0A1C5HV90</accession>
<gene>
    <name evidence="2" type="ORF">GA0070613_1858</name>
</gene>
<name>A0A1C5HV90_9ACTN</name>
<dbReference type="Gene3D" id="3.40.50.12090">
    <property type="match status" value="1"/>
</dbReference>
<reference evidence="3" key="1">
    <citation type="submission" date="2016-06" db="EMBL/GenBank/DDBJ databases">
        <authorList>
            <person name="Varghese N."/>
            <person name="Submissions Spin"/>
        </authorList>
    </citation>
    <scope>NUCLEOTIDE SEQUENCE [LARGE SCALE GENOMIC DNA]</scope>
    <source>
        <strain evidence="3">DSM 43819</strain>
    </source>
</reference>
<organism evidence="2 3">
    <name type="scientific">Micromonospora inositola</name>
    <dbReference type="NCBI Taxonomy" id="47865"/>
    <lineage>
        <taxon>Bacteria</taxon>
        <taxon>Bacillati</taxon>
        <taxon>Actinomycetota</taxon>
        <taxon>Actinomycetes</taxon>
        <taxon>Micromonosporales</taxon>
        <taxon>Micromonosporaceae</taxon>
        <taxon>Micromonospora</taxon>
    </lineage>
</organism>
<dbReference type="EMBL" id="LT607754">
    <property type="protein sequence ID" value="SCG49817.1"/>
    <property type="molecule type" value="Genomic_DNA"/>
</dbReference>
<dbReference type="PANTHER" id="PTHR30032:SF8">
    <property type="entry name" value="GERMINATION-SPECIFIC N-ACETYLMURAMOYL-L-ALANINE AMIDASE"/>
    <property type="match status" value="1"/>
</dbReference>
<dbReference type="PANTHER" id="PTHR30032">
    <property type="entry name" value="N-ACETYLMURAMOYL-L-ALANINE AMIDASE-RELATED"/>
    <property type="match status" value="1"/>
</dbReference>
<dbReference type="Proteomes" id="UP000198221">
    <property type="component" value="Chromosome I"/>
</dbReference>
<evidence type="ECO:0000313" key="2">
    <source>
        <dbReference type="EMBL" id="SCG49817.1"/>
    </source>
</evidence>
<keyword evidence="3" id="KW-1185">Reference proteome</keyword>
<keyword evidence="1" id="KW-0732">Signal</keyword>
<feature type="chain" id="PRO_5008718064" evidence="1">
    <location>
        <begin position="22"/>
        <end position="619"/>
    </location>
</feature>
<feature type="signal peptide" evidence="1">
    <location>
        <begin position="1"/>
        <end position="21"/>
    </location>
</feature>
<sequence>MASVLATAAVTFTVGPAPALASTGVFANPFGLTSSNASDSITFSDGRVLTNSTGEKINYASWSPDGSRAAFVNQDGAILTLRYDDPDDVHTVVWPETDTVRRDPQWIGRTDQVMWAAKPLGRPWRIESTSNLNGIQTDALNPDDGWNYTNPDSDNAGHVVVQRQQTDGAGNPTGVPEIGMLTDGRFEAITTNASNPTISPDGRWVAFVRDGDIWNIYPYSGSQNRITANGGSHDDPHFSPDGTYVMFTQTVEGSGTPVVAIAYGIGGTQDLIRVIDGLSGVPAYQPQAQDRTVRVAGQDRFGTAVAASQAHWGKYDDPADVRPRAGAVVLSRSDTYADALGGSALAAAKKGPLLLTPPTALQPQTADEIRRVLPAGGTVYLLGSEGALSNTVRDAVARLGFKVVRLAGADRFGTSIAIANAIDSTPDQVLVATGMNFPDALAAGAAAGSRNRPGTDTSAVVVLTNDDKLPPAIKAYLDAREIGGSELIAVGKQAATAIDPYPTINFAGQDRFETASAVNVYFFGRGGTVGLATGMDWPDALAGGALMATLNGPLMLTFGTQDTLHPKAKTYADLLSGSIDTAVVFGSAAVVSEPQAAELGKWISGPMGSSMATNGTYLK</sequence>
<dbReference type="InterPro" id="IPR011659">
    <property type="entry name" value="WD40"/>
</dbReference>
<dbReference type="InterPro" id="IPR011042">
    <property type="entry name" value="6-blade_b-propeller_TolB-like"/>
</dbReference>
<dbReference type="InterPro" id="IPR007253">
    <property type="entry name" value="Cell_wall-bd_2"/>
</dbReference>
<evidence type="ECO:0000256" key="1">
    <source>
        <dbReference type="SAM" id="SignalP"/>
    </source>
</evidence>
<dbReference type="Pfam" id="PF04122">
    <property type="entry name" value="CW_binding_2"/>
    <property type="match status" value="3"/>
</dbReference>
<dbReference type="Gene3D" id="2.120.10.30">
    <property type="entry name" value="TolB, C-terminal domain"/>
    <property type="match status" value="1"/>
</dbReference>
<dbReference type="InterPro" id="IPR051922">
    <property type="entry name" value="Bact_Sporulation_Assoc"/>
</dbReference>
<dbReference type="AlphaFoldDB" id="A0A1C5HV90"/>
<proteinExistence type="predicted"/>